<protein>
    <recommendedName>
        <fullName evidence="1">Inner membrane protein</fullName>
    </recommendedName>
</protein>
<keyword evidence="1 2" id="KW-0472">Membrane</keyword>
<name>A0ABS3Q419_9GAMM</name>
<dbReference type="PANTHER" id="PTHR35813:SF1">
    <property type="entry name" value="INNER MEMBRANE PROTEIN YBAN"/>
    <property type="match status" value="1"/>
</dbReference>
<organism evidence="3 4">
    <name type="scientific">Thiomicrorhabdus marina</name>
    <dbReference type="NCBI Taxonomy" id="2818442"/>
    <lineage>
        <taxon>Bacteria</taxon>
        <taxon>Pseudomonadati</taxon>
        <taxon>Pseudomonadota</taxon>
        <taxon>Gammaproteobacteria</taxon>
        <taxon>Thiotrichales</taxon>
        <taxon>Piscirickettsiaceae</taxon>
        <taxon>Thiomicrorhabdus</taxon>
    </lineage>
</organism>
<dbReference type="PANTHER" id="PTHR35813">
    <property type="entry name" value="INNER MEMBRANE PROTEIN YBAN"/>
    <property type="match status" value="1"/>
</dbReference>
<feature type="transmembrane region" description="Helical" evidence="2">
    <location>
        <begin position="66"/>
        <end position="84"/>
    </location>
</feature>
<feature type="transmembrane region" description="Helical" evidence="2">
    <location>
        <begin position="6"/>
        <end position="31"/>
    </location>
</feature>
<evidence type="ECO:0000313" key="3">
    <source>
        <dbReference type="EMBL" id="MBO1927037.1"/>
    </source>
</evidence>
<gene>
    <name evidence="3" type="ORF">J3998_05555</name>
</gene>
<comment type="caution">
    <text evidence="3">The sequence shown here is derived from an EMBL/GenBank/DDBJ whole genome shotgun (WGS) entry which is preliminary data.</text>
</comment>
<keyword evidence="1" id="KW-0997">Cell inner membrane</keyword>
<dbReference type="RefSeq" id="WP_208148487.1">
    <property type="nucleotide sequence ID" value="NZ_JAGETV010000007.1"/>
</dbReference>
<evidence type="ECO:0000313" key="4">
    <source>
        <dbReference type="Proteomes" id="UP000664835"/>
    </source>
</evidence>
<dbReference type="PIRSF" id="PIRSF016789">
    <property type="entry name" value="DUF454"/>
    <property type="match status" value="1"/>
</dbReference>
<dbReference type="EMBL" id="JAGETV010000007">
    <property type="protein sequence ID" value="MBO1927037.1"/>
    <property type="molecule type" value="Genomic_DNA"/>
</dbReference>
<accession>A0ABS3Q419</accession>
<keyword evidence="2" id="KW-0812">Transmembrane</keyword>
<comment type="subcellular location">
    <subcellularLocation>
        <location evidence="1">Cell inner membrane</location>
        <topology evidence="1">Multi-pass membrane protein</topology>
    </subcellularLocation>
</comment>
<dbReference type="InterPro" id="IPR007401">
    <property type="entry name" value="DUF454"/>
</dbReference>
<proteinExistence type="predicted"/>
<evidence type="ECO:0000256" key="1">
    <source>
        <dbReference type="PIRNR" id="PIRNR016789"/>
    </source>
</evidence>
<keyword evidence="1" id="KW-1003">Cell membrane</keyword>
<feature type="transmembrane region" description="Helical" evidence="2">
    <location>
        <begin position="90"/>
        <end position="107"/>
    </location>
</feature>
<keyword evidence="2" id="KW-1133">Transmembrane helix</keyword>
<keyword evidence="4" id="KW-1185">Reference proteome</keyword>
<evidence type="ECO:0000256" key="2">
    <source>
        <dbReference type="SAM" id="Phobius"/>
    </source>
</evidence>
<reference evidence="3 4" key="1">
    <citation type="submission" date="2021-03" db="EMBL/GenBank/DDBJ databases">
        <title>Thiomicrorhabdus sp.nov.,novel sulfur-oxidizing bacteria isolated from coastal sediment.</title>
        <authorList>
            <person name="Liu X."/>
        </authorList>
    </citation>
    <scope>NUCLEOTIDE SEQUENCE [LARGE SCALE GENOMIC DNA]</scope>
    <source>
        <strain evidence="3 4">6S2-11</strain>
    </source>
</reference>
<dbReference type="Pfam" id="PF04304">
    <property type="entry name" value="DUF454"/>
    <property type="match status" value="1"/>
</dbReference>
<sequence>MNLQQTLGFIGIFLPLLPTTPFMILAAGCFAKSSPRFHKALLNNRFIGDDLKRWESERTMLRVTKIRATWVIVVTFSISIAILYDRYLLQLMLILIAAILLFFLWRVPEKNFNNK</sequence>
<dbReference type="Proteomes" id="UP000664835">
    <property type="component" value="Unassembled WGS sequence"/>
</dbReference>